<feature type="region of interest" description="Disordered" evidence="1">
    <location>
        <begin position="190"/>
        <end position="216"/>
    </location>
</feature>
<organism evidence="2 3">
    <name type="scientific">Sistotremastrum suecicum HHB10207 ss-3</name>
    <dbReference type="NCBI Taxonomy" id="1314776"/>
    <lineage>
        <taxon>Eukaryota</taxon>
        <taxon>Fungi</taxon>
        <taxon>Dikarya</taxon>
        <taxon>Basidiomycota</taxon>
        <taxon>Agaricomycotina</taxon>
        <taxon>Agaricomycetes</taxon>
        <taxon>Sistotremastrales</taxon>
        <taxon>Sistotremastraceae</taxon>
        <taxon>Sistotremastrum</taxon>
    </lineage>
</organism>
<keyword evidence="3" id="KW-1185">Reference proteome</keyword>
<proteinExistence type="predicted"/>
<feature type="compositionally biased region" description="Gly residues" evidence="1">
    <location>
        <begin position="115"/>
        <end position="124"/>
    </location>
</feature>
<evidence type="ECO:0000313" key="2">
    <source>
        <dbReference type="EMBL" id="KZT38509.1"/>
    </source>
</evidence>
<dbReference type="EMBL" id="KV428062">
    <property type="protein sequence ID" value="KZT38509.1"/>
    <property type="molecule type" value="Genomic_DNA"/>
</dbReference>
<feature type="region of interest" description="Disordered" evidence="1">
    <location>
        <begin position="1"/>
        <end position="162"/>
    </location>
</feature>
<reference evidence="2 3" key="1">
    <citation type="journal article" date="2016" name="Mol. Biol. Evol.">
        <title>Comparative Genomics of Early-Diverging Mushroom-Forming Fungi Provides Insights into the Origins of Lignocellulose Decay Capabilities.</title>
        <authorList>
            <person name="Nagy L.G."/>
            <person name="Riley R."/>
            <person name="Tritt A."/>
            <person name="Adam C."/>
            <person name="Daum C."/>
            <person name="Floudas D."/>
            <person name="Sun H."/>
            <person name="Yadav J.S."/>
            <person name="Pangilinan J."/>
            <person name="Larsson K.H."/>
            <person name="Matsuura K."/>
            <person name="Barry K."/>
            <person name="Labutti K."/>
            <person name="Kuo R."/>
            <person name="Ohm R.A."/>
            <person name="Bhattacharya S.S."/>
            <person name="Shirouzu T."/>
            <person name="Yoshinaga Y."/>
            <person name="Martin F.M."/>
            <person name="Grigoriev I.V."/>
            <person name="Hibbett D.S."/>
        </authorList>
    </citation>
    <scope>NUCLEOTIDE SEQUENCE [LARGE SCALE GENOMIC DNA]</scope>
    <source>
        <strain evidence="2 3">HHB10207 ss-3</strain>
    </source>
</reference>
<feature type="compositionally biased region" description="Polar residues" evidence="1">
    <location>
        <begin position="152"/>
        <end position="161"/>
    </location>
</feature>
<protein>
    <submittedName>
        <fullName evidence="2">Uncharacterized protein</fullName>
    </submittedName>
</protein>
<feature type="compositionally biased region" description="Polar residues" evidence="1">
    <location>
        <begin position="1"/>
        <end position="16"/>
    </location>
</feature>
<evidence type="ECO:0000256" key="1">
    <source>
        <dbReference type="SAM" id="MobiDB-lite"/>
    </source>
</evidence>
<evidence type="ECO:0000313" key="3">
    <source>
        <dbReference type="Proteomes" id="UP000076798"/>
    </source>
</evidence>
<gene>
    <name evidence="2" type="ORF">SISSUDRAFT_735203</name>
</gene>
<name>A0A166DGP6_9AGAM</name>
<accession>A0A166DGP6</accession>
<dbReference type="AlphaFoldDB" id="A0A166DGP6"/>
<feature type="compositionally biased region" description="Basic and acidic residues" evidence="1">
    <location>
        <begin position="127"/>
        <end position="151"/>
    </location>
</feature>
<dbReference type="Proteomes" id="UP000076798">
    <property type="component" value="Unassembled WGS sequence"/>
</dbReference>
<sequence length="216" mass="23166">MTASTPMQTGAGSNILVNPDGNPLPAAPSAAESDTKLTNPDPYPNTLFDILISPPLEKLGLYNPPDPTYGRYLLPNSEDEKELEEGGSVRMSMRRVFLRDGKPISSDSSDSRRGGSNGSNGTGKGKAKGEDKDGNGGGVRGEDVKLDESELRNLSTSTSEGGRSREWVFYKMWQRGVWNRCDVVCIHGTSRRPRPQGGHPSSSSVLDVDVDIDVGG</sequence>